<protein>
    <recommendedName>
        <fullName evidence="5">Mid2 domain-containing protein</fullName>
    </recommendedName>
</protein>
<feature type="region of interest" description="Disordered" evidence="1">
    <location>
        <begin position="276"/>
        <end position="321"/>
    </location>
</feature>
<feature type="compositionally biased region" description="Low complexity" evidence="1">
    <location>
        <begin position="200"/>
        <end position="225"/>
    </location>
</feature>
<keyword evidence="2" id="KW-0472">Membrane</keyword>
<organism evidence="3 4">
    <name type="scientific">Apodospora peruviana</name>
    <dbReference type="NCBI Taxonomy" id="516989"/>
    <lineage>
        <taxon>Eukaryota</taxon>
        <taxon>Fungi</taxon>
        <taxon>Dikarya</taxon>
        <taxon>Ascomycota</taxon>
        <taxon>Pezizomycotina</taxon>
        <taxon>Sordariomycetes</taxon>
        <taxon>Sordariomycetidae</taxon>
        <taxon>Sordariales</taxon>
        <taxon>Lasiosphaeriaceae</taxon>
        <taxon>Apodospora</taxon>
    </lineage>
</organism>
<keyword evidence="2" id="KW-0812">Transmembrane</keyword>
<sequence length="373" mass="39439">MKSVLHEHLLHDVCISICIIALLYSQPGRTADTTITTCYDTWGTKNTDLIPCGSAEDPSKPVSCCARDDYCLSNGLCLSTSASNLMTQQGCTDNKWGAPCNKMCVVDSANPQQTFNKSIQGRAPDDNGTPEQLLVARDHPDDRGIALIPCVDSWNGQGSVRYCCGNEAQACCKSSQWMSVPAGTIVREAVATTTPAALTDATTTAGPTTASTTAITPPPTSASDTSSRDAMRVGAGVGLGVGIPILIVLVAMAVILARHYKRSSRLQQRPITPFRIVDTDSSTGGSIRRRASNHTSRSRNNGGGGGGDWPPPGLEWGSPSTLSGPVLSPPVLMPLPTPIAEMDAGRMTPKKFKFELPDLPVGAKLNKSTHFED</sequence>
<accession>A0AAE0LYR0</accession>
<feature type="transmembrane region" description="Helical" evidence="2">
    <location>
        <begin position="233"/>
        <end position="257"/>
    </location>
</feature>
<dbReference type="AlphaFoldDB" id="A0AAE0LYR0"/>
<evidence type="ECO:0008006" key="5">
    <source>
        <dbReference type="Google" id="ProtNLM"/>
    </source>
</evidence>
<evidence type="ECO:0000256" key="2">
    <source>
        <dbReference type="SAM" id="Phobius"/>
    </source>
</evidence>
<proteinExistence type="predicted"/>
<evidence type="ECO:0000256" key="1">
    <source>
        <dbReference type="SAM" id="MobiDB-lite"/>
    </source>
</evidence>
<evidence type="ECO:0000313" key="3">
    <source>
        <dbReference type="EMBL" id="KAK3312826.1"/>
    </source>
</evidence>
<name>A0AAE0LYR0_9PEZI</name>
<feature type="region of interest" description="Disordered" evidence="1">
    <location>
        <begin position="200"/>
        <end position="228"/>
    </location>
</feature>
<keyword evidence="4" id="KW-1185">Reference proteome</keyword>
<gene>
    <name evidence="3" type="ORF">B0H66DRAFT_381151</name>
</gene>
<evidence type="ECO:0000313" key="4">
    <source>
        <dbReference type="Proteomes" id="UP001283341"/>
    </source>
</evidence>
<keyword evidence="2" id="KW-1133">Transmembrane helix</keyword>
<comment type="caution">
    <text evidence="3">The sequence shown here is derived from an EMBL/GenBank/DDBJ whole genome shotgun (WGS) entry which is preliminary data.</text>
</comment>
<dbReference type="EMBL" id="JAUEDM010000008">
    <property type="protein sequence ID" value="KAK3312826.1"/>
    <property type="molecule type" value="Genomic_DNA"/>
</dbReference>
<dbReference type="Proteomes" id="UP001283341">
    <property type="component" value="Unassembled WGS sequence"/>
</dbReference>
<reference evidence="3" key="1">
    <citation type="journal article" date="2023" name="Mol. Phylogenet. Evol.">
        <title>Genome-scale phylogeny and comparative genomics of the fungal order Sordariales.</title>
        <authorList>
            <person name="Hensen N."/>
            <person name="Bonometti L."/>
            <person name="Westerberg I."/>
            <person name="Brannstrom I.O."/>
            <person name="Guillou S."/>
            <person name="Cros-Aarteil S."/>
            <person name="Calhoun S."/>
            <person name="Haridas S."/>
            <person name="Kuo A."/>
            <person name="Mondo S."/>
            <person name="Pangilinan J."/>
            <person name="Riley R."/>
            <person name="LaButti K."/>
            <person name="Andreopoulos B."/>
            <person name="Lipzen A."/>
            <person name="Chen C."/>
            <person name="Yan M."/>
            <person name="Daum C."/>
            <person name="Ng V."/>
            <person name="Clum A."/>
            <person name="Steindorff A."/>
            <person name="Ohm R.A."/>
            <person name="Martin F."/>
            <person name="Silar P."/>
            <person name="Natvig D.O."/>
            <person name="Lalanne C."/>
            <person name="Gautier V."/>
            <person name="Ament-Velasquez S.L."/>
            <person name="Kruys A."/>
            <person name="Hutchinson M.I."/>
            <person name="Powell A.J."/>
            <person name="Barry K."/>
            <person name="Miller A.N."/>
            <person name="Grigoriev I.V."/>
            <person name="Debuchy R."/>
            <person name="Gladieux P."/>
            <person name="Hiltunen Thoren M."/>
            <person name="Johannesson H."/>
        </authorList>
    </citation>
    <scope>NUCLEOTIDE SEQUENCE</scope>
    <source>
        <strain evidence="3">CBS 118394</strain>
    </source>
</reference>
<reference evidence="3" key="2">
    <citation type="submission" date="2023-06" db="EMBL/GenBank/DDBJ databases">
        <authorList>
            <consortium name="Lawrence Berkeley National Laboratory"/>
            <person name="Haridas S."/>
            <person name="Hensen N."/>
            <person name="Bonometti L."/>
            <person name="Westerberg I."/>
            <person name="Brannstrom I.O."/>
            <person name="Guillou S."/>
            <person name="Cros-Aarteil S."/>
            <person name="Calhoun S."/>
            <person name="Kuo A."/>
            <person name="Mondo S."/>
            <person name="Pangilinan J."/>
            <person name="Riley R."/>
            <person name="Labutti K."/>
            <person name="Andreopoulos B."/>
            <person name="Lipzen A."/>
            <person name="Chen C."/>
            <person name="Yanf M."/>
            <person name="Daum C."/>
            <person name="Ng V."/>
            <person name="Clum A."/>
            <person name="Steindorff A."/>
            <person name="Ohm R."/>
            <person name="Martin F."/>
            <person name="Silar P."/>
            <person name="Natvig D."/>
            <person name="Lalanne C."/>
            <person name="Gautier V."/>
            <person name="Ament-Velasquez S.L."/>
            <person name="Kruys A."/>
            <person name="Hutchinson M.I."/>
            <person name="Powell A.J."/>
            <person name="Barry K."/>
            <person name="Miller A.N."/>
            <person name="Grigoriev I.V."/>
            <person name="Debuchy R."/>
            <person name="Gladieux P."/>
            <person name="Thoren M.H."/>
            <person name="Johannesson H."/>
        </authorList>
    </citation>
    <scope>NUCLEOTIDE SEQUENCE</scope>
    <source>
        <strain evidence="3">CBS 118394</strain>
    </source>
</reference>